<name>A0ABQ3GYN0_9NEIS</name>
<protein>
    <recommendedName>
        <fullName evidence="3">Ribosome hibernation promoting factor</fullName>
    </recommendedName>
</protein>
<dbReference type="PANTHER" id="PTHR33231:SF1">
    <property type="entry name" value="30S RIBOSOMAL PROTEIN"/>
    <property type="match status" value="1"/>
</dbReference>
<sequence length="109" mass="12313">MNLNISGHHLEVTPAIRDYITSKLDRVARHFDAVIEVGVVLSVERLQQKIEATVHVPGKDIHVEAIDEDMYAAIDALADKLDRQIVKHKEKRNGHDGESIRRQVAAEEE</sequence>
<evidence type="ECO:0000313" key="6">
    <source>
        <dbReference type="Proteomes" id="UP000604737"/>
    </source>
</evidence>
<evidence type="ECO:0000256" key="4">
    <source>
        <dbReference type="SAM" id="MobiDB-lite"/>
    </source>
</evidence>
<comment type="subunit">
    <text evidence="2">Associates exclusively with 100S ribosomes, which are dimers of 70S ribosomes.</text>
</comment>
<dbReference type="Proteomes" id="UP000604737">
    <property type="component" value="Unassembled WGS sequence"/>
</dbReference>
<feature type="region of interest" description="Disordered" evidence="4">
    <location>
        <begin position="88"/>
        <end position="109"/>
    </location>
</feature>
<gene>
    <name evidence="5" type="primary">rpoN</name>
    <name evidence="5" type="ORF">GCM10007350_16270</name>
</gene>
<dbReference type="EMBL" id="BMYO01000004">
    <property type="protein sequence ID" value="GHD61630.1"/>
    <property type="molecule type" value="Genomic_DNA"/>
</dbReference>
<dbReference type="InterPro" id="IPR036567">
    <property type="entry name" value="RHF-like"/>
</dbReference>
<dbReference type="SUPFAM" id="SSF69754">
    <property type="entry name" value="Ribosome binding protein Y (YfiA homologue)"/>
    <property type="match status" value="1"/>
</dbReference>
<evidence type="ECO:0000256" key="2">
    <source>
        <dbReference type="ARBA" id="ARBA00038695"/>
    </source>
</evidence>
<dbReference type="RefSeq" id="WP_189459803.1">
    <property type="nucleotide sequence ID" value="NZ_BMYO01000004.1"/>
</dbReference>
<dbReference type="CDD" id="cd00552">
    <property type="entry name" value="RaiA"/>
    <property type="match status" value="1"/>
</dbReference>
<accession>A0ABQ3GYN0</accession>
<keyword evidence="1" id="KW-0810">Translation regulation</keyword>
<dbReference type="PANTHER" id="PTHR33231">
    <property type="entry name" value="30S RIBOSOMAL PROTEIN"/>
    <property type="match status" value="1"/>
</dbReference>
<dbReference type="Pfam" id="PF02482">
    <property type="entry name" value="Ribosomal_S30AE"/>
    <property type="match status" value="1"/>
</dbReference>
<keyword evidence="6" id="KW-1185">Reference proteome</keyword>
<comment type="caution">
    <text evidence="5">The sequence shown here is derived from an EMBL/GenBank/DDBJ whole genome shotgun (WGS) entry which is preliminary data.</text>
</comment>
<dbReference type="InterPro" id="IPR050574">
    <property type="entry name" value="HPF/YfiA_ribosome-assoc"/>
</dbReference>
<proteinExistence type="predicted"/>
<dbReference type="InterPro" id="IPR003489">
    <property type="entry name" value="RHF/RaiA"/>
</dbReference>
<evidence type="ECO:0000313" key="5">
    <source>
        <dbReference type="EMBL" id="GHD61630.1"/>
    </source>
</evidence>
<dbReference type="Gene3D" id="3.30.160.100">
    <property type="entry name" value="Ribosome hibernation promotion factor-like"/>
    <property type="match status" value="1"/>
</dbReference>
<evidence type="ECO:0000256" key="3">
    <source>
        <dbReference type="ARBA" id="ARBA00041148"/>
    </source>
</evidence>
<organism evidence="5 6">
    <name type="scientific">Jeongeupia chitinilytica</name>
    <dbReference type="NCBI Taxonomy" id="1041641"/>
    <lineage>
        <taxon>Bacteria</taxon>
        <taxon>Pseudomonadati</taxon>
        <taxon>Pseudomonadota</taxon>
        <taxon>Betaproteobacteria</taxon>
        <taxon>Neisseriales</taxon>
        <taxon>Chitinibacteraceae</taxon>
        <taxon>Jeongeupia</taxon>
    </lineage>
</organism>
<dbReference type="NCBIfam" id="TIGR00741">
    <property type="entry name" value="yfiA"/>
    <property type="match status" value="1"/>
</dbReference>
<reference evidence="6" key="1">
    <citation type="journal article" date="2019" name="Int. J. Syst. Evol. Microbiol.">
        <title>The Global Catalogue of Microorganisms (GCM) 10K type strain sequencing project: providing services to taxonomists for standard genome sequencing and annotation.</title>
        <authorList>
            <consortium name="The Broad Institute Genomics Platform"/>
            <consortium name="The Broad Institute Genome Sequencing Center for Infectious Disease"/>
            <person name="Wu L."/>
            <person name="Ma J."/>
        </authorList>
    </citation>
    <scope>NUCLEOTIDE SEQUENCE [LARGE SCALE GENOMIC DNA]</scope>
    <source>
        <strain evidence="6">KCTC 23701</strain>
    </source>
</reference>
<evidence type="ECO:0000256" key="1">
    <source>
        <dbReference type="ARBA" id="ARBA00022845"/>
    </source>
</evidence>